<proteinExistence type="predicted"/>
<name>A0A8H7AAM4_9EURO</name>
<dbReference type="AlphaFoldDB" id="A0A8H7AAM4"/>
<gene>
    <name evidence="1" type="ORF">GJ744_003425</name>
</gene>
<reference evidence="1" key="1">
    <citation type="submission" date="2020-02" db="EMBL/GenBank/DDBJ databases">
        <authorList>
            <person name="Palmer J.M."/>
        </authorList>
    </citation>
    <scope>NUCLEOTIDE SEQUENCE</scope>
    <source>
        <strain evidence="1">EPUS1.4</strain>
        <tissue evidence="1">Thallus</tissue>
    </source>
</reference>
<accession>A0A8H7AAM4</accession>
<protein>
    <submittedName>
        <fullName evidence="1">Uncharacterized protein</fullName>
    </submittedName>
</protein>
<keyword evidence="2" id="KW-1185">Reference proteome</keyword>
<evidence type="ECO:0000313" key="2">
    <source>
        <dbReference type="Proteomes" id="UP000606974"/>
    </source>
</evidence>
<organism evidence="1 2">
    <name type="scientific">Endocarpon pusillum</name>
    <dbReference type="NCBI Taxonomy" id="364733"/>
    <lineage>
        <taxon>Eukaryota</taxon>
        <taxon>Fungi</taxon>
        <taxon>Dikarya</taxon>
        <taxon>Ascomycota</taxon>
        <taxon>Pezizomycotina</taxon>
        <taxon>Eurotiomycetes</taxon>
        <taxon>Chaetothyriomycetidae</taxon>
        <taxon>Verrucariales</taxon>
        <taxon>Verrucariaceae</taxon>
        <taxon>Endocarpon</taxon>
    </lineage>
</organism>
<dbReference type="EMBL" id="JAACFV010000168">
    <property type="protein sequence ID" value="KAF7503647.1"/>
    <property type="molecule type" value="Genomic_DNA"/>
</dbReference>
<evidence type="ECO:0000313" key="1">
    <source>
        <dbReference type="EMBL" id="KAF7503647.1"/>
    </source>
</evidence>
<dbReference type="OrthoDB" id="448448at2759"/>
<dbReference type="Proteomes" id="UP000606974">
    <property type="component" value="Unassembled WGS sequence"/>
</dbReference>
<comment type="caution">
    <text evidence="1">The sequence shown here is derived from an EMBL/GenBank/DDBJ whole genome shotgun (WGS) entry which is preliminary data.</text>
</comment>
<sequence>MNGSKRCWDIAHGPASTDWPPVKRHATSEGEVSYEGDLELSWAEVWPSILCRKGTPPAGCDDDSRLLDEHLVGTGPASDFEKEVSEEFTIAAAVSHRIQAWAEATVPLSVAEDADITDMEQSGTHSVQHQTDQSIKCFGMIHASAARLIGNMPLLRSELMAITPKDIAFPLQLAFMTQFISLLSKDGTQIGQLKDSLTDPLNRISKIPSLRLEASASIKDTLGCIDRAKRQHDSVIKVDINVYGSTNIRDEVGRCLSVDNVYLQHTKHRKDEFDYDNPHMLVFDDVDLEGALPHMDYELLQTVEPSKIQETITNLCQAETRDRGLRGMEHDVRVTTPLLLHQKQALEFMVQREIGPILDGFQLWRHISEQGRSGFCHAITG</sequence>